<keyword evidence="1" id="KW-0812">Transmembrane</keyword>
<feature type="chain" id="PRO_5009581414" evidence="2">
    <location>
        <begin position="24"/>
        <end position="150"/>
    </location>
</feature>
<keyword evidence="1" id="KW-1133">Transmembrane helix</keyword>
<dbReference type="Proteomes" id="UP000178930">
    <property type="component" value="Unassembled WGS sequence"/>
</dbReference>
<feature type="transmembrane region" description="Helical" evidence="1">
    <location>
        <begin position="104"/>
        <end position="123"/>
    </location>
</feature>
<keyword evidence="1" id="KW-0472">Membrane</keyword>
<name>A0A1G1XY81_9BACT</name>
<feature type="signal peptide" evidence="2">
    <location>
        <begin position="1"/>
        <end position="23"/>
    </location>
</feature>
<feature type="transmembrane region" description="Helical" evidence="1">
    <location>
        <begin position="71"/>
        <end position="92"/>
    </location>
</feature>
<comment type="caution">
    <text evidence="3">The sequence shown here is derived from an EMBL/GenBank/DDBJ whole genome shotgun (WGS) entry which is preliminary data.</text>
</comment>
<evidence type="ECO:0000256" key="2">
    <source>
        <dbReference type="SAM" id="SignalP"/>
    </source>
</evidence>
<sequence length="150" mass="16423">MKLFKFLCLALLGIAIISGVSTASLDPESAAYHTRQYVCWVALGTAFCLIFGAIVFEVAANKKIRLIAHTLAPLAALVGVVMVLWTIVFPVLASTGQTGYWQEAPLQCWFILIVSIGSGASIITSAIKRYWWSVPPPNKISLANLRRREE</sequence>
<gene>
    <name evidence="3" type="ORF">A2729_03890</name>
</gene>
<feature type="transmembrane region" description="Helical" evidence="1">
    <location>
        <begin position="38"/>
        <end position="59"/>
    </location>
</feature>
<evidence type="ECO:0000313" key="3">
    <source>
        <dbReference type="EMBL" id="OGY44894.1"/>
    </source>
</evidence>
<accession>A0A1G1XY81</accession>
<keyword evidence="2" id="KW-0732">Signal</keyword>
<organism evidence="3 4">
    <name type="scientific">Candidatus Buchananbacteria bacterium RIFCSPHIGHO2_01_FULL_39_14</name>
    <dbReference type="NCBI Taxonomy" id="1797532"/>
    <lineage>
        <taxon>Bacteria</taxon>
        <taxon>Candidatus Buchananiibacteriota</taxon>
    </lineage>
</organism>
<reference evidence="3 4" key="1">
    <citation type="journal article" date="2016" name="Nat. Commun.">
        <title>Thousands of microbial genomes shed light on interconnected biogeochemical processes in an aquifer system.</title>
        <authorList>
            <person name="Anantharaman K."/>
            <person name="Brown C.T."/>
            <person name="Hug L.A."/>
            <person name="Sharon I."/>
            <person name="Castelle C.J."/>
            <person name="Probst A.J."/>
            <person name="Thomas B.C."/>
            <person name="Singh A."/>
            <person name="Wilkins M.J."/>
            <person name="Karaoz U."/>
            <person name="Brodie E.L."/>
            <person name="Williams K.H."/>
            <person name="Hubbard S.S."/>
            <person name="Banfield J.F."/>
        </authorList>
    </citation>
    <scope>NUCLEOTIDE SEQUENCE [LARGE SCALE GENOMIC DNA]</scope>
</reference>
<evidence type="ECO:0000313" key="4">
    <source>
        <dbReference type="Proteomes" id="UP000178930"/>
    </source>
</evidence>
<protein>
    <submittedName>
        <fullName evidence="3">Uncharacterized protein</fullName>
    </submittedName>
</protein>
<evidence type="ECO:0000256" key="1">
    <source>
        <dbReference type="SAM" id="Phobius"/>
    </source>
</evidence>
<proteinExistence type="predicted"/>
<dbReference type="AlphaFoldDB" id="A0A1G1XY81"/>
<dbReference type="EMBL" id="MHIB01000009">
    <property type="protein sequence ID" value="OGY44894.1"/>
    <property type="molecule type" value="Genomic_DNA"/>
</dbReference>